<organism evidence="1 2">
    <name type="scientific">Fibrobacter intestinalis</name>
    <dbReference type="NCBI Taxonomy" id="28122"/>
    <lineage>
        <taxon>Bacteria</taxon>
        <taxon>Pseudomonadati</taxon>
        <taxon>Fibrobacterota</taxon>
        <taxon>Fibrobacteria</taxon>
        <taxon>Fibrobacterales</taxon>
        <taxon>Fibrobacteraceae</taxon>
        <taxon>Fibrobacter</taxon>
    </lineage>
</organism>
<dbReference type="RefSeq" id="WP_073302392.1">
    <property type="nucleotide sequence ID" value="NZ_FRAW01000003.1"/>
</dbReference>
<sequence length="383" mass="42028">MKKLALLAFVFLASCYSPEQYEGKMASGNIAADSEFGTVYEVNGGKQICNPSVTMDAERYSGAMLWLNFSGTLNVNETEGFTTTKVGEHDRLTISDTAGNVLWFIMLDSVGAECEFQDPEWSTDSDYIVALAGSNAKGSRGCDEVEYKIVAIRLSDKAFITLSDSVVDEAANPHLWLGERSAKVDSTDKVAKFFGTSQIKFVYKNPAGSLVYVDYAKSPKPKKLKAPANASGNMLDSPLISPDGNFIVYDKLNSSYSWNSYIQELSESSSPIEMERTADMLSNPVFPHWWQFGSKLFVVWTEFVDGNSYLNKSDLTNESTWNRSLGRTSMREISVTAGAPNDVALAWNGDVREIAPIPLIGGRSPDGHFIASGTNNGYLLYIP</sequence>
<dbReference type="AlphaFoldDB" id="A0A1M6R1D8"/>
<protein>
    <recommendedName>
        <fullName evidence="3">WD40-like Beta Propeller Repeat</fullName>
    </recommendedName>
</protein>
<gene>
    <name evidence="1" type="ORF">SAMN05720469_10377</name>
</gene>
<dbReference type="EMBL" id="FRAW01000003">
    <property type="protein sequence ID" value="SHK26264.1"/>
    <property type="molecule type" value="Genomic_DNA"/>
</dbReference>
<name>A0A1M6R1D8_9BACT</name>
<proteinExistence type="predicted"/>
<evidence type="ECO:0008006" key="3">
    <source>
        <dbReference type="Google" id="ProtNLM"/>
    </source>
</evidence>
<evidence type="ECO:0000313" key="1">
    <source>
        <dbReference type="EMBL" id="SHK26264.1"/>
    </source>
</evidence>
<evidence type="ECO:0000313" key="2">
    <source>
        <dbReference type="Proteomes" id="UP000184275"/>
    </source>
</evidence>
<reference evidence="2" key="1">
    <citation type="submission" date="2016-11" db="EMBL/GenBank/DDBJ databases">
        <authorList>
            <person name="Varghese N."/>
            <person name="Submissions S."/>
        </authorList>
    </citation>
    <scope>NUCLEOTIDE SEQUENCE [LARGE SCALE GENOMIC DNA]</scope>
    <source>
        <strain evidence="2">UWOS</strain>
    </source>
</reference>
<dbReference type="SUPFAM" id="SSF82171">
    <property type="entry name" value="DPP6 N-terminal domain-like"/>
    <property type="match status" value="1"/>
</dbReference>
<dbReference type="PROSITE" id="PS51257">
    <property type="entry name" value="PROKAR_LIPOPROTEIN"/>
    <property type="match status" value="1"/>
</dbReference>
<dbReference type="Proteomes" id="UP000184275">
    <property type="component" value="Unassembled WGS sequence"/>
</dbReference>
<keyword evidence="2" id="KW-1185">Reference proteome</keyword>
<accession>A0A1M6R1D8</accession>